<dbReference type="PANTHER" id="PTHR30514">
    <property type="entry name" value="GLUCOKINASE"/>
    <property type="match status" value="1"/>
</dbReference>
<dbReference type="PANTHER" id="PTHR30514:SF1">
    <property type="entry name" value="HTH-TYPE TRANSCRIPTIONAL REGULATOR HEXR-RELATED"/>
    <property type="match status" value="1"/>
</dbReference>
<dbReference type="PROSITE" id="PS51464">
    <property type="entry name" value="SIS"/>
    <property type="match status" value="1"/>
</dbReference>
<evidence type="ECO:0000256" key="3">
    <source>
        <dbReference type="ARBA" id="ARBA00023163"/>
    </source>
</evidence>
<evidence type="ECO:0000256" key="2">
    <source>
        <dbReference type="ARBA" id="ARBA00023125"/>
    </source>
</evidence>
<dbReference type="Pfam" id="PF01418">
    <property type="entry name" value="HTH_6"/>
    <property type="match status" value="1"/>
</dbReference>
<evidence type="ECO:0000313" key="7">
    <source>
        <dbReference type="Proteomes" id="UP000782880"/>
    </source>
</evidence>
<dbReference type="EMBL" id="DYVE01000104">
    <property type="protein sequence ID" value="HJG27805.1"/>
    <property type="molecule type" value="Genomic_DNA"/>
</dbReference>
<dbReference type="InterPro" id="IPR047640">
    <property type="entry name" value="RpiR-like"/>
</dbReference>
<protein>
    <submittedName>
        <fullName evidence="6">MurR/RpiR family transcriptional regulator</fullName>
    </submittedName>
</protein>
<keyword evidence="2" id="KW-0238">DNA-binding</keyword>
<accession>A0A921LNK8</accession>
<dbReference type="InterPro" id="IPR035472">
    <property type="entry name" value="RpiR-like_SIS"/>
</dbReference>
<keyword evidence="3" id="KW-0804">Transcription</keyword>
<reference evidence="6" key="1">
    <citation type="journal article" date="2021" name="PeerJ">
        <title>Extensive microbial diversity within the chicken gut microbiome revealed by metagenomics and culture.</title>
        <authorList>
            <person name="Gilroy R."/>
            <person name="Ravi A."/>
            <person name="Getino M."/>
            <person name="Pursley I."/>
            <person name="Horton D.L."/>
            <person name="Alikhan N.F."/>
            <person name="Baker D."/>
            <person name="Gharbi K."/>
            <person name="Hall N."/>
            <person name="Watson M."/>
            <person name="Adriaenssens E.M."/>
            <person name="Foster-Nyarko E."/>
            <person name="Jarju S."/>
            <person name="Secka A."/>
            <person name="Antonio M."/>
            <person name="Oren A."/>
            <person name="Chaudhuri R.R."/>
            <person name="La Ragione R."/>
            <person name="Hildebrand F."/>
            <person name="Pallen M.J."/>
        </authorList>
    </citation>
    <scope>NUCLEOTIDE SEQUENCE</scope>
    <source>
        <strain evidence="6">ChiBcec21-2208</strain>
    </source>
</reference>
<dbReference type="Gene3D" id="3.40.50.10490">
    <property type="entry name" value="Glucose-6-phosphate isomerase like protein, domain 1"/>
    <property type="match status" value="1"/>
</dbReference>
<dbReference type="Pfam" id="PF01380">
    <property type="entry name" value="SIS"/>
    <property type="match status" value="1"/>
</dbReference>
<reference evidence="6" key="2">
    <citation type="submission" date="2021-09" db="EMBL/GenBank/DDBJ databases">
        <authorList>
            <person name="Gilroy R."/>
        </authorList>
    </citation>
    <scope>NUCLEOTIDE SEQUENCE</scope>
    <source>
        <strain evidence="6">ChiBcec21-2208</strain>
    </source>
</reference>
<dbReference type="AlphaFoldDB" id="A0A921LNK8"/>
<organism evidence="6 7">
    <name type="scientific">Subdoligranulum variabile</name>
    <dbReference type="NCBI Taxonomy" id="214851"/>
    <lineage>
        <taxon>Bacteria</taxon>
        <taxon>Bacillati</taxon>
        <taxon>Bacillota</taxon>
        <taxon>Clostridia</taxon>
        <taxon>Eubacteriales</taxon>
        <taxon>Oscillospiraceae</taxon>
        <taxon>Subdoligranulum</taxon>
    </lineage>
</organism>
<keyword evidence="1" id="KW-0805">Transcription regulation</keyword>
<evidence type="ECO:0000259" key="5">
    <source>
        <dbReference type="PROSITE" id="PS51464"/>
    </source>
</evidence>
<dbReference type="InterPro" id="IPR046348">
    <property type="entry name" value="SIS_dom_sf"/>
</dbReference>
<dbReference type="Gene3D" id="1.10.10.10">
    <property type="entry name" value="Winged helix-like DNA-binding domain superfamily/Winged helix DNA-binding domain"/>
    <property type="match status" value="1"/>
</dbReference>
<dbReference type="InterPro" id="IPR001347">
    <property type="entry name" value="SIS_dom"/>
</dbReference>
<dbReference type="CDD" id="cd05013">
    <property type="entry name" value="SIS_RpiR"/>
    <property type="match status" value="1"/>
</dbReference>
<dbReference type="SUPFAM" id="SSF46689">
    <property type="entry name" value="Homeodomain-like"/>
    <property type="match status" value="1"/>
</dbReference>
<proteinExistence type="predicted"/>
<dbReference type="PROSITE" id="PS51071">
    <property type="entry name" value="HTH_RPIR"/>
    <property type="match status" value="1"/>
</dbReference>
<dbReference type="GO" id="GO:0003677">
    <property type="term" value="F:DNA binding"/>
    <property type="evidence" value="ECO:0007669"/>
    <property type="project" value="UniProtKB-KW"/>
</dbReference>
<name>A0A921LNK8_9FIRM</name>
<dbReference type="Proteomes" id="UP000782880">
    <property type="component" value="Unassembled WGS sequence"/>
</dbReference>
<evidence type="ECO:0000313" key="6">
    <source>
        <dbReference type="EMBL" id="HJG27805.1"/>
    </source>
</evidence>
<dbReference type="InterPro" id="IPR036388">
    <property type="entry name" value="WH-like_DNA-bd_sf"/>
</dbReference>
<dbReference type="InterPro" id="IPR000281">
    <property type="entry name" value="HTH_RpiR"/>
</dbReference>
<feature type="domain" description="SIS" evidence="5">
    <location>
        <begin position="104"/>
        <end position="243"/>
    </location>
</feature>
<dbReference type="GO" id="GO:0003700">
    <property type="term" value="F:DNA-binding transcription factor activity"/>
    <property type="evidence" value="ECO:0007669"/>
    <property type="project" value="InterPro"/>
</dbReference>
<evidence type="ECO:0000259" key="4">
    <source>
        <dbReference type="PROSITE" id="PS51071"/>
    </source>
</evidence>
<feature type="domain" description="HTH rpiR-type" evidence="4">
    <location>
        <begin position="1"/>
        <end position="73"/>
    </location>
</feature>
<dbReference type="InterPro" id="IPR009057">
    <property type="entry name" value="Homeodomain-like_sf"/>
</dbReference>
<comment type="caution">
    <text evidence="6">The sequence shown here is derived from an EMBL/GenBank/DDBJ whole genome shotgun (WGS) entry which is preliminary data.</text>
</comment>
<gene>
    <name evidence="6" type="ORF">K8V20_04060</name>
</gene>
<dbReference type="GO" id="GO:0097367">
    <property type="term" value="F:carbohydrate derivative binding"/>
    <property type="evidence" value="ECO:0007669"/>
    <property type="project" value="InterPro"/>
</dbReference>
<evidence type="ECO:0000256" key="1">
    <source>
        <dbReference type="ARBA" id="ARBA00023015"/>
    </source>
</evidence>
<sequence length="246" mass="28069">MFTYEQIRQMNDLEIMIYNYVISNGEEVAGMTIRELAQQLHVSSTTILRFCAKVGCEGYSEFKYRLRTFLKEKQTADTEVDYTFIQDFFARVKDSDLNESIHRVAEIVYRKERVFFIGIGTSGTLGKYGARYLSNLGKSSFYLDDPFHPTENGNYDDTVVVALSVSGEQRFLYKQIDGLKKGKATIVSITNTKQCTLASISDYNIAYYIPMRVLAGGYNVTSSIPVVYILEKLAHEVHRLLEEQEG</sequence>
<dbReference type="SUPFAM" id="SSF53697">
    <property type="entry name" value="SIS domain"/>
    <property type="match status" value="1"/>
</dbReference>
<dbReference type="GO" id="GO:1901135">
    <property type="term" value="P:carbohydrate derivative metabolic process"/>
    <property type="evidence" value="ECO:0007669"/>
    <property type="project" value="InterPro"/>
</dbReference>